<keyword evidence="2" id="KW-0808">Transferase</keyword>
<proteinExistence type="predicted"/>
<dbReference type="Gene3D" id="3.90.550.10">
    <property type="entry name" value="Spore Coat Polysaccharide Biosynthesis Protein SpsA, Chain A"/>
    <property type="match status" value="1"/>
</dbReference>
<reference evidence="2 3" key="1">
    <citation type="submission" date="2018-05" db="EMBL/GenBank/DDBJ databases">
        <title>Genomic Encyclopedia of Type Strains, Phase III (KMG-III): the genomes of soil and plant-associated and newly described type strains.</title>
        <authorList>
            <person name="Whitman W."/>
        </authorList>
    </citation>
    <scope>NUCLEOTIDE SEQUENCE [LARGE SCALE GENOMIC DNA]</scope>
    <source>
        <strain evidence="2 3">CECT 5696</strain>
    </source>
</reference>
<feature type="domain" description="Glycosyltransferase 2-like" evidence="1">
    <location>
        <begin position="4"/>
        <end position="123"/>
    </location>
</feature>
<dbReference type="RefSeq" id="WP_110044257.1">
    <property type="nucleotide sequence ID" value="NZ_CP054612.1"/>
</dbReference>
<dbReference type="PANTHER" id="PTHR43630">
    <property type="entry name" value="POLY-BETA-1,6-N-ACETYL-D-GLUCOSAMINE SYNTHASE"/>
    <property type="match status" value="1"/>
</dbReference>
<dbReference type="Proteomes" id="UP000246635">
    <property type="component" value="Unassembled WGS sequence"/>
</dbReference>
<dbReference type="GO" id="GO:0016740">
    <property type="term" value="F:transferase activity"/>
    <property type="evidence" value="ECO:0007669"/>
    <property type="project" value="UniProtKB-KW"/>
</dbReference>
<evidence type="ECO:0000313" key="3">
    <source>
        <dbReference type="Proteomes" id="UP000246635"/>
    </source>
</evidence>
<dbReference type="SUPFAM" id="SSF53448">
    <property type="entry name" value="Nucleotide-diphospho-sugar transferases"/>
    <property type="match status" value="1"/>
</dbReference>
<organism evidence="2 3">
    <name type="scientific">Paenibacillus cellulosilyticus</name>
    <dbReference type="NCBI Taxonomy" id="375489"/>
    <lineage>
        <taxon>Bacteria</taxon>
        <taxon>Bacillati</taxon>
        <taxon>Bacillota</taxon>
        <taxon>Bacilli</taxon>
        <taxon>Bacillales</taxon>
        <taxon>Paenibacillaceae</taxon>
        <taxon>Paenibacillus</taxon>
    </lineage>
</organism>
<evidence type="ECO:0000259" key="1">
    <source>
        <dbReference type="Pfam" id="PF00535"/>
    </source>
</evidence>
<comment type="caution">
    <text evidence="2">The sequence shown here is derived from an EMBL/GenBank/DDBJ whole genome shotgun (WGS) entry which is preliminary data.</text>
</comment>
<dbReference type="OrthoDB" id="183314at2"/>
<dbReference type="InterPro" id="IPR001173">
    <property type="entry name" value="Glyco_trans_2-like"/>
</dbReference>
<gene>
    <name evidence="2" type="ORF">DFQ01_10847</name>
</gene>
<keyword evidence="3" id="KW-1185">Reference proteome</keyword>
<dbReference type="PANTHER" id="PTHR43630:SF2">
    <property type="entry name" value="GLYCOSYLTRANSFERASE"/>
    <property type="match status" value="1"/>
</dbReference>
<sequence length="251" mass="29365">MSLTVITPVLNEETFIPIFLESVTMFADEIIIVDGGSVDRTVEWIESYRDKANIRLYTHKQTGMPYSDDWNESEVRNFMVAKATSDWIANLDVDEIFDDRFAEVLPVLMEDKEMNVYQFPFVNFWRDLKTIRINAQGDARWSNDILRMWRNGIGIRYRDEKHHCTLQAAGGSSIWKEPRRSVSVPLYHYHYALGKRIKFGDNRRMDLGVLDSIGEPDFTYSHEHYEIRTAKFEGAHPTVIRNLIMSNNEQC</sequence>
<dbReference type="EMBL" id="QGTQ01000008">
    <property type="protein sequence ID" value="PWW02771.1"/>
    <property type="molecule type" value="Genomic_DNA"/>
</dbReference>
<accession>A0A2V2Z2A5</accession>
<name>A0A2V2Z2A5_9BACL</name>
<dbReference type="AlphaFoldDB" id="A0A2V2Z2A5"/>
<protein>
    <submittedName>
        <fullName evidence="2">Glycosyltransferase involved in cell wall biosynthesis</fullName>
    </submittedName>
</protein>
<dbReference type="Pfam" id="PF00535">
    <property type="entry name" value="Glycos_transf_2"/>
    <property type="match status" value="1"/>
</dbReference>
<evidence type="ECO:0000313" key="2">
    <source>
        <dbReference type="EMBL" id="PWW02771.1"/>
    </source>
</evidence>
<dbReference type="InterPro" id="IPR029044">
    <property type="entry name" value="Nucleotide-diphossugar_trans"/>
</dbReference>